<evidence type="ECO:0000313" key="1">
    <source>
        <dbReference type="EMBL" id="MDP4485899.1"/>
    </source>
</evidence>
<comment type="caution">
    <text evidence="1">The sequence shown here is derived from an EMBL/GenBank/DDBJ whole genome shotgun (WGS) entry which is preliminary data.</text>
</comment>
<dbReference type="RefSeq" id="WP_039486666.1">
    <property type="nucleotide sequence ID" value="NZ_JASGWX010000018.1"/>
</dbReference>
<evidence type="ECO:0000313" key="2">
    <source>
        <dbReference type="Proteomes" id="UP001242314"/>
    </source>
</evidence>
<gene>
    <name evidence="1" type="ORF">QDH73_17970</name>
</gene>
<sequence length="85" mass="9827">MCLDNKEPVWLWKQIKELNAIRNKYAHTLGDENIEKRINNLVSTVSNAQKLESKTIVGVISRLYGMLKGLCEVSESDEFQLYKKI</sequence>
<evidence type="ECO:0008006" key="3">
    <source>
        <dbReference type="Google" id="ProtNLM"/>
    </source>
</evidence>
<dbReference type="EMBL" id="JASGWX010000018">
    <property type="protein sequence ID" value="MDP4485899.1"/>
    <property type="molecule type" value="Genomic_DNA"/>
</dbReference>
<reference evidence="1 2" key="1">
    <citation type="submission" date="2023-04" db="EMBL/GenBank/DDBJ databases">
        <title>Novel Pseudoalteromonas species isolated from Pacific coral.</title>
        <authorList>
            <person name="Videau P."/>
            <person name="Shlafstein M.D."/>
            <person name="Oline D.K."/>
            <person name="Strangman W.K."/>
            <person name="Hahnke R.L."/>
            <person name="Saw J.H."/>
            <person name="Ushijima B."/>
        </authorList>
    </citation>
    <scope>NUCLEOTIDE SEQUENCE [LARGE SCALE GENOMIC DNA]</scope>
    <source>
        <strain evidence="1 2">LMG 14908</strain>
    </source>
</reference>
<dbReference type="Proteomes" id="UP001242314">
    <property type="component" value="Unassembled WGS sequence"/>
</dbReference>
<keyword evidence="2" id="KW-1185">Reference proteome</keyword>
<proteinExistence type="predicted"/>
<name>A0ABT9GJ27_9GAMM</name>
<organism evidence="1 2">
    <name type="scientific">Pseudoalteromonas distincta</name>
    <dbReference type="NCBI Taxonomy" id="77608"/>
    <lineage>
        <taxon>Bacteria</taxon>
        <taxon>Pseudomonadati</taxon>
        <taxon>Pseudomonadota</taxon>
        <taxon>Gammaproteobacteria</taxon>
        <taxon>Alteromonadales</taxon>
        <taxon>Pseudoalteromonadaceae</taxon>
        <taxon>Pseudoalteromonas</taxon>
    </lineage>
</organism>
<protein>
    <recommendedName>
        <fullName evidence="3">Apea-like HEPN domain-containing protein</fullName>
    </recommendedName>
</protein>
<accession>A0ABT9GJ27</accession>